<organism evidence="1 2">
    <name type="scientific">Pseudoflavonifractor capillosus</name>
    <dbReference type="NCBI Taxonomy" id="106588"/>
    <lineage>
        <taxon>Bacteria</taxon>
        <taxon>Bacillati</taxon>
        <taxon>Bacillota</taxon>
        <taxon>Clostridia</taxon>
        <taxon>Eubacteriales</taxon>
        <taxon>Oscillospiraceae</taxon>
        <taxon>Pseudoflavonifractor</taxon>
    </lineage>
</organism>
<sequence>MSEPVLYLFEVSHPDFPTVIVPSIGPDSATVEAARRWGVADEWGHIAGYCTVRRGGKAARPRCSRCGKEFGRPGQAAGKCPDCLRADELHRRQMAELPRADRRAGMRG</sequence>
<reference evidence="1" key="1">
    <citation type="journal article" date="2021" name="PeerJ">
        <title>Extensive microbial diversity within the chicken gut microbiome revealed by metagenomics and culture.</title>
        <authorList>
            <person name="Gilroy R."/>
            <person name="Ravi A."/>
            <person name="Getino M."/>
            <person name="Pursley I."/>
            <person name="Horton D.L."/>
            <person name="Alikhan N.F."/>
            <person name="Baker D."/>
            <person name="Gharbi K."/>
            <person name="Hall N."/>
            <person name="Watson M."/>
            <person name="Adriaenssens E.M."/>
            <person name="Foster-Nyarko E."/>
            <person name="Jarju S."/>
            <person name="Secka A."/>
            <person name="Antonio M."/>
            <person name="Oren A."/>
            <person name="Chaudhuri R.R."/>
            <person name="La Ragione R."/>
            <person name="Hildebrand F."/>
            <person name="Pallen M.J."/>
        </authorList>
    </citation>
    <scope>NUCLEOTIDE SEQUENCE</scope>
    <source>
        <strain evidence="1">CHK179-5677</strain>
    </source>
</reference>
<gene>
    <name evidence="1" type="ORF">K8V01_10740</name>
</gene>
<proteinExistence type="predicted"/>
<dbReference type="EMBL" id="DYUC01000106">
    <property type="protein sequence ID" value="HJG87480.1"/>
    <property type="molecule type" value="Genomic_DNA"/>
</dbReference>
<accession>A0A921MND5</accession>
<dbReference type="Proteomes" id="UP000760668">
    <property type="component" value="Unassembled WGS sequence"/>
</dbReference>
<dbReference type="AlphaFoldDB" id="A0A921MND5"/>
<evidence type="ECO:0000313" key="1">
    <source>
        <dbReference type="EMBL" id="HJG87480.1"/>
    </source>
</evidence>
<evidence type="ECO:0000313" key="2">
    <source>
        <dbReference type="Proteomes" id="UP000760668"/>
    </source>
</evidence>
<protein>
    <submittedName>
        <fullName evidence="1">Uncharacterized protein</fullName>
    </submittedName>
</protein>
<reference evidence="1" key="2">
    <citation type="submission" date="2021-09" db="EMBL/GenBank/DDBJ databases">
        <authorList>
            <person name="Gilroy R."/>
        </authorList>
    </citation>
    <scope>NUCLEOTIDE SEQUENCE</scope>
    <source>
        <strain evidence="1">CHK179-5677</strain>
    </source>
</reference>
<name>A0A921MND5_9FIRM</name>
<comment type="caution">
    <text evidence="1">The sequence shown here is derived from an EMBL/GenBank/DDBJ whole genome shotgun (WGS) entry which is preliminary data.</text>
</comment>
<dbReference type="RefSeq" id="WP_294756009.1">
    <property type="nucleotide sequence ID" value="NZ_DYUC01000106.1"/>
</dbReference>